<name>A0AA36J3K1_9DINO</name>
<dbReference type="AlphaFoldDB" id="A0AA36J3K1"/>
<gene>
    <name evidence="1" type="ORF">EVOR1521_LOCUS21812</name>
</gene>
<comment type="caution">
    <text evidence="1">The sequence shown here is derived from an EMBL/GenBank/DDBJ whole genome shotgun (WGS) entry which is preliminary data.</text>
</comment>
<dbReference type="Proteomes" id="UP001178507">
    <property type="component" value="Unassembled WGS sequence"/>
</dbReference>
<accession>A0AA36J3K1</accession>
<evidence type="ECO:0000313" key="2">
    <source>
        <dbReference type="Proteomes" id="UP001178507"/>
    </source>
</evidence>
<reference evidence="1" key="1">
    <citation type="submission" date="2023-08" db="EMBL/GenBank/DDBJ databases">
        <authorList>
            <person name="Chen Y."/>
            <person name="Shah S."/>
            <person name="Dougan E. K."/>
            <person name="Thang M."/>
            <person name="Chan C."/>
        </authorList>
    </citation>
    <scope>NUCLEOTIDE SEQUENCE</scope>
</reference>
<keyword evidence="2" id="KW-1185">Reference proteome</keyword>
<protein>
    <submittedName>
        <fullName evidence="1">Uncharacterized protein</fullName>
    </submittedName>
</protein>
<organism evidence="1 2">
    <name type="scientific">Effrenium voratum</name>
    <dbReference type="NCBI Taxonomy" id="2562239"/>
    <lineage>
        <taxon>Eukaryota</taxon>
        <taxon>Sar</taxon>
        <taxon>Alveolata</taxon>
        <taxon>Dinophyceae</taxon>
        <taxon>Suessiales</taxon>
        <taxon>Symbiodiniaceae</taxon>
        <taxon>Effrenium</taxon>
    </lineage>
</organism>
<sequence length="131" mass="14738">MVSQPGYNLWVLAKLSDDCLADCVFGTRIAAFGGIVCRVLLPLERCRALFCQVWRPTTPRQQEWSRVGCVLLRGCRVPTLLNLRQTWTNLSSTRSEGGPPVLQVNVWVPPEDQRPGWDVVKTCKREALAKS</sequence>
<proteinExistence type="predicted"/>
<evidence type="ECO:0000313" key="1">
    <source>
        <dbReference type="EMBL" id="CAJ1397884.1"/>
    </source>
</evidence>
<dbReference type="EMBL" id="CAUJNA010003282">
    <property type="protein sequence ID" value="CAJ1397884.1"/>
    <property type="molecule type" value="Genomic_DNA"/>
</dbReference>